<dbReference type="AlphaFoldDB" id="A0A1M6VH29"/>
<proteinExistence type="predicted"/>
<dbReference type="Pfam" id="PF22570">
    <property type="entry name" value="LiaF-TM"/>
    <property type="match status" value="1"/>
</dbReference>
<keyword evidence="1" id="KW-0472">Membrane</keyword>
<dbReference type="EMBL" id="FRBL01000001">
    <property type="protein sequence ID" value="SHK80857.1"/>
    <property type="molecule type" value="Genomic_DNA"/>
</dbReference>
<gene>
    <name evidence="3" type="ORF">SAMN05444266_101208</name>
</gene>
<reference evidence="3 4" key="1">
    <citation type="submission" date="2016-11" db="EMBL/GenBank/DDBJ databases">
        <authorList>
            <person name="Jaros S."/>
            <person name="Januszkiewicz K."/>
            <person name="Wedrychowicz H."/>
        </authorList>
    </citation>
    <scope>NUCLEOTIDE SEQUENCE [LARGE SCALE GENOMIC DNA]</scope>
    <source>
        <strain evidence="3 4">DSM 27406</strain>
    </source>
</reference>
<dbReference type="RefSeq" id="WP_073077138.1">
    <property type="nucleotide sequence ID" value="NZ_FRBL01000001.1"/>
</dbReference>
<evidence type="ECO:0000259" key="2">
    <source>
        <dbReference type="Pfam" id="PF22570"/>
    </source>
</evidence>
<dbReference type="OrthoDB" id="129627at2"/>
<dbReference type="Proteomes" id="UP000184420">
    <property type="component" value="Unassembled WGS sequence"/>
</dbReference>
<evidence type="ECO:0000256" key="1">
    <source>
        <dbReference type="SAM" id="Phobius"/>
    </source>
</evidence>
<feature type="domain" description="LiaF transmembrane" evidence="2">
    <location>
        <begin position="19"/>
        <end position="115"/>
    </location>
</feature>
<dbReference type="InterPro" id="IPR054331">
    <property type="entry name" value="LiaF_TM"/>
</dbReference>
<protein>
    <recommendedName>
        <fullName evidence="2">LiaF transmembrane domain-containing protein</fullName>
    </recommendedName>
</protein>
<keyword evidence="1" id="KW-1133">Transmembrane helix</keyword>
<name>A0A1M6VH29_9BACT</name>
<sequence>MANTVTQVNSSGKGRSGVGGIFLIILGIALLVNILNLDVHLGLPHWISSWQVVMMVVGLLVGIKRNFQGIGWAILMGIGGIFFIKDILHVSFLIDRFIWPVGLILLGVIILSRKASARKRG</sequence>
<accession>A0A1M6VH29</accession>
<feature type="transmembrane region" description="Helical" evidence="1">
    <location>
        <begin position="70"/>
        <end position="91"/>
    </location>
</feature>
<feature type="transmembrane region" description="Helical" evidence="1">
    <location>
        <begin position="43"/>
        <end position="63"/>
    </location>
</feature>
<organism evidence="3 4">
    <name type="scientific">Chitinophaga jiangningensis</name>
    <dbReference type="NCBI Taxonomy" id="1419482"/>
    <lineage>
        <taxon>Bacteria</taxon>
        <taxon>Pseudomonadati</taxon>
        <taxon>Bacteroidota</taxon>
        <taxon>Chitinophagia</taxon>
        <taxon>Chitinophagales</taxon>
        <taxon>Chitinophagaceae</taxon>
        <taxon>Chitinophaga</taxon>
    </lineage>
</organism>
<feature type="transmembrane region" description="Helical" evidence="1">
    <location>
        <begin position="17"/>
        <end position="37"/>
    </location>
</feature>
<keyword evidence="4" id="KW-1185">Reference proteome</keyword>
<feature type="transmembrane region" description="Helical" evidence="1">
    <location>
        <begin position="97"/>
        <end position="115"/>
    </location>
</feature>
<evidence type="ECO:0000313" key="3">
    <source>
        <dbReference type="EMBL" id="SHK80857.1"/>
    </source>
</evidence>
<dbReference type="STRING" id="1419482.SAMN05444266_101208"/>
<evidence type="ECO:0000313" key="4">
    <source>
        <dbReference type="Proteomes" id="UP000184420"/>
    </source>
</evidence>
<keyword evidence="1" id="KW-0812">Transmembrane</keyword>